<organism evidence="1 2">
    <name type="scientific">Eubacterium segne</name>
    <dbReference type="NCBI Taxonomy" id="2763045"/>
    <lineage>
        <taxon>Bacteria</taxon>
        <taxon>Bacillati</taxon>
        <taxon>Bacillota</taxon>
        <taxon>Clostridia</taxon>
        <taxon>Eubacteriales</taxon>
        <taxon>Eubacteriaceae</taxon>
        <taxon>Eubacterium</taxon>
    </lineage>
</organism>
<name>A0ABR7F0B6_9FIRM</name>
<dbReference type="RefSeq" id="WP_118588851.1">
    <property type="nucleotide sequence ID" value="NZ_JACOOZ010000002.1"/>
</dbReference>
<sequence>MIFNEVYGIYYNVVGKILKEAVKGEISLDKIKEITGKEAFGESITVIPDKLLKKQWPLMDDNFETPLKNNPDMPLTTIEKMWLKAILSDKRISLFEPSFDGLEDVEPLYDKDTFVYFDRYSDGDPYDDIEYREHFRLILVAIKERRIVRIVYKGRKGKHIHTLIPKGLEYSSKDDKFRLVAESLKGTQYIINMQKITKCQVMEGFGKDSVRKRKLAFGEVILRLKDYRKALERAMLSFSDLEKETIKLDNNTYQIKLKYCVDDETEILIRILAFGPLIEVMGPDDFRDKIKERLLRQRKL</sequence>
<keyword evidence="2" id="KW-1185">Reference proteome</keyword>
<dbReference type="PROSITE" id="PS52050">
    <property type="entry name" value="WYL"/>
    <property type="match status" value="1"/>
</dbReference>
<evidence type="ECO:0000313" key="1">
    <source>
        <dbReference type="EMBL" id="MBC5667044.1"/>
    </source>
</evidence>
<comment type="caution">
    <text evidence="1">The sequence shown here is derived from an EMBL/GenBank/DDBJ whole genome shotgun (WGS) entry which is preliminary data.</text>
</comment>
<gene>
    <name evidence="1" type="ORF">H8S00_03435</name>
</gene>
<proteinExistence type="predicted"/>
<dbReference type="Proteomes" id="UP000597877">
    <property type="component" value="Unassembled WGS sequence"/>
</dbReference>
<evidence type="ECO:0000313" key="2">
    <source>
        <dbReference type="Proteomes" id="UP000597877"/>
    </source>
</evidence>
<accession>A0ABR7F0B6</accession>
<dbReference type="EMBL" id="JACOOZ010000002">
    <property type="protein sequence ID" value="MBC5667044.1"/>
    <property type="molecule type" value="Genomic_DNA"/>
</dbReference>
<reference evidence="1 2" key="1">
    <citation type="submission" date="2020-08" db="EMBL/GenBank/DDBJ databases">
        <title>Genome public.</title>
        <authorList>
            <person name="Liu C."/>
            <person name="Sun Q."/>
        </authorList>
    </citation>
    <scope>NUCLEOTIDE SEQUENCE [LARGE SCALE GENOMIC DNA]</scope>
    <source>
        <strain evidence="1 2">BX4</strain>
    </source>
</reference>
<protein>
    <submittedName>
        <fullName evidence="1">WYL domain-containing protein</fullName>
    </submittedName>
</protein>